<dbReference type="InterPro" id="IPR002052">
    <property type="entry name" value="DNA_methylase_N6_adenine_CS"/>
</dbReference>
<dbReference type="PROSITE" id="PS00092">
    <property type="entry name" value="N6_MTASE"/>
    <property type="match status" value="1"/>
</dbReference>
<dbReference type="Proteomes" id="UP000640363">
    <property type="component" value="Unassembled WGS sequence"/>
</dbReference>
<dbReference type="SUPFAM" id="SSF53335">
    <property type="entry name" value="S-adenosyl-L-methionine-dependent methyltransferases"/>
    <property type="match status" value="1"/>
</dbReference>
<protein>
    <recommendedName>
        <fullName evidence="1">site-specific DNA-methyltransferase (adenine-specific)</fullName>
        <ecNumber evidence="1">2.1.1.72</ecNumber>
    </recommendedName>
</protein>
<keyword evidence="4" id="KW-0949">S-adenosyl-L-methionine</keyword>
<evidence type="ECO:0000256" key="5">
    <source>
        <dbReference type="ARBA" id="ARBA00022747"/>
    </source>
</evidence>
<reference evidence="9 10" key="1">
    <citation type="submission" date="2020-08" db="EMBL/GenBank/DDBJ databases">
        <authorList>
            <person name="Liu C."/>
            <person name="Sun Q."/>
        </authorList>
    </citation>
    <scope>NUCLEOTIDE SEQUENCE [LARGE SCALE GENOMIC DNA]</scope>
    <source>
        <strain evidence="9 10">NSJ-78</strain>
    </source>
</reference>
<dbReference type="Gene3D" id="3.40.50.150">
    <property type="entry name" value="Vaccinia Virus protein VP39"/>
    <property type="match status" value="1"/>
</dbReference>
<comment type="catalytic activity">
    <reaction evidence="7">
        <text>a 2'-deoxyadenosine in DNA + S-adenosyl-L-methionine = an N(6)-methyl-2'-deoxyadenosine in DNA + S-adenosyl-L-homocysteine + H(+)</text>
        <dbReference type="Rhea" id="RHEA:15197"/>
        <dbReference type="Rhea" id="RHEA-COMP:12418"/>
        <dbReference type="Rhea" id="RHEA-COMP:12419"/>
        <dbReference type="ChEBI" id="CHEBI:15378"/>
        <dbReference type="ChEBI" id="CHEBI:57856"/>
        <dbReference type="ChEBI" id="CHEBI:59789"/>
        <dbReference type="ChEBI" id="CHEBI:90615"/>
        <dbReference type="ChEBI" id="CHEBI:90616"/>
        <dbReference type="EC" id="2.1.1.72"/>
    </reaction>
</comment>
<keyword evidence="2 9" id="KW-0489">Methyltransferase</keyword>
<evidence type="ECO:0000259" key="8">
    <source>
        <dbReference type="Pfam" id="PF07669"/>
    </source>
</evidence>
<keyword evidence="10" id="KW-1185">Reference proteome</keyword>
<accession>A0ABR7JV68</accession>
<dbReference type="PRINTS" id="PR00507">
    <property type="entry name" value="N12N6MTFRASE"/>
</dbReference>
<dbReference type="PANTHER" id="PTHR33841:SF6">
    <property type="entry name" value="TYPE II METHYLTRANSFERASE M.HINDII"/>
    <property type="match status" value="1"/>
</dbReference>
<dbReference type="EMBL" id="JACRWI010000001">
    <property type="protein sequence ID" value="MBC6000766.1"/>
    <property type="molecule type" value="Genomic_DNA"/>
</dbReference>
<dbReference type="Pfam" id="PF07669">
    <property type="entry name" value="Eco57I"/>
    <property type="match status" value="1"/>
</dbReference>
<dbReference type="PANTHER" id="PTHR33841">
    <property type="entry name" value="DNA METHYLTRANSFERASE YEEA-RELATED"/>
    <property type="match status" value="1"/>
</dbReference>
<keyword evidence="6" id="KW-0238">DNA-binding</keyword>
<dbReference type="EC" id="2.1.1.72" evidence="1"/>
<dbReference type="GO" id="GO:0008168">
    <property type="term" value="F:methyltransferase activity"/>
    <property type="evidence" value="ECO:0007669"/>
    <property type="project" value="UniProtKB-KW"/>
</dbReference>
<evidence type="ECO:0000256" key="3">
    <source>
        <dbReference type="ARBA" id="ARBA00022679"/>
    </source>
</evidence>
<evidence type="ECO:0000256" key="4">
    <source>
        <dbReference type="ARBA" id="ARBA00022691"/>
    </source>
</evidence>
<evidence type="ECO:0000256" key="2">
    <source>
        <dbReference type="ARBA" id="ARBA00022603"/>
    </source>
</evidence>
<comment type="caution">
    <text evidence="9">The sequence shown here is derived from an EMBL/GenBank/DDBJ whole genome shotgun (WGS) entry which is preliminary data.</text>
</comment>
<dbReference type="GO" id="GO:0032259">
    <property type="term" value="P:methylation"/>
    <property type="evidence" value="ECO:0007669"/>
    <property type="project" value="UniProtKB-KW"/>
</dbReference>
<sequence>MAYSLNNLFSSDCKKRNGVYFTPLTTTKLMAEQVLLENNIRRPFILDPAVGSGILLIRLARELIKKKDLNIKIIIEKYLYGIDKLKENVEVCKLMLLLLAFEINQSVPDRINILCMNSLSIDFDNLKDTIGVDKFDIIISNPPYIGSKLIDQESKALLKRFSDTVYGNPDIYIVFFEIAIRMIKPGGVCCFITPNSFFRSLNGKKLRKYLINQTSEIKLIDFEGSLVFDKVLHYSAITIFRKKIKSGEINRIQFLTNYSEDSIKDDFNWEYIDPTDSWQLLSGQDEIIVNKLENKFSFKLNDFSFKNGVATQRNNIYMFSYTYQDNKYYYFMKDDYEYKVEKLITRPCVLPNIKKQDPNLRIIFPYKYNSVTQTVCSITPDQMREQFPYALEYLEVFKDELSLRKVDSKMEYWYLYGRSQGLNQYGPRLYLPYISGQLSTHLSNSDDEVFAAGYAIFHENYKVLLAIGRLLESKLFHFYISRVSKPYSSGYYSTAKNMIKNFSVPDIEILKTIDNTSITDEVIYNLYGLTQSETIFLEAELLKLDN</sequence>
<dbReference type="InterPro" id="IPR011639">
    <property type="entry name" value="MethylTrfase_TaqI-like_dom"/>
</dbReference>
<dbReference type="CDD" id="cd02440">
    <property type="entry name" value="AdoMet_MTases"/>
    <property type="match status" value="1"/>
</dbReference>
<dbReference type="InterPro" id="IPR050953">
    <property type="entry name" value="N4_N6_ade-DNA_methylase"/>
</dbReference>
<organism evidence="9 10">
    <name type="scientific">Veillonella hominis</name>
    <dbReference type="NCBI Taxonomy" id="2764330"/>
    <lineage>
        <taxon>Bacteria</taxon>
        <taxon>Bacillati</taxon>
        <taxon>Bacillota</taxon>
        <taxon>Negativicutes</taxon>
        <taxon>Veillonellales</taxon>
        <taxon>Veillonellaceae</taxon>
        <taxon>Veillonella</taxon>
    </lineage>
</organism>
<evidence type="ECO:0000256" key="1">
    <source>
        <dbReference type="ARBA" id="ARBA00011900"/>
    </source>
</evidence>
<evidence type="ECO:0000313" key="9">
    <source>
        <dbReference type="EMBL" id="MBC6000766.1"/>
    </source>
</evidence>
<dbReference type="InterPro" id="IPR029063">
    <property type="entry name" value="SAM-dependent_MTases_sf"/>
</dbReference>
<feature type="domain" description="Type II methyltransferase M.TaqI-like" evidence="8">
    <location>
        <begin position="79"/>
        <end position="228"/>
    </location>
</feature>
<gene>
    <name evidence="9" type="ORF">H8892_02200</name>
</gene>
<keyword evidence="5" id="KW-0680">Restriction system</keyword>
<evidence type="ECO:0000313" key="10">
    <source>
        <dbReference type="Proteomes" id="UP000640363"/>
    </source>
</evidence>
<name>A0ABR7JV68_9FIRM</name>
<keyword evidence="3" id="KW-0808">Transferase</keyword>
<evidence type="ECO:0000256" key="7">
    <source>
        <dbReference type="ARBA" id="ARBA00047942"/>
    </source>
</evidence>
<evidence type="ECO:0000256" key="6">
    <source>
        <dbReference type="ARBA" id="ARBA00023125"/>
    </source>
</evidence>
<proteinExistence type="predicted"/>